<dbReference type="AlphaFoldDB" id="A0A8H6A6M1"/>
<dbReference type="PROSITE" id="PS00560">
    <property type="entry name" value="CARBOXYPEPT_SER_HIS"/>
    <property type="match status" value="1"/>
</dbReference>
<keyword evidence="3 6" id="KW-0645">Protease</keyword>
<dbReference type="PROSITE" id="PS00131">
    <property type="entry name" value="CARBOXYPEPT_SER_SER"/>
    <property type="match status" value="1"/>
</dbReference>
<dbReference type="GO" id="GO:0004185">
    <property type="term" value="F:serine-type carboxypeptidase activity"/>
    <property type="evidence" value="ECO:0007669"/>
    <property type="project" value="UniProtKB-UniRule"/>
</dbReference>
<feature type="chain" id="PRO_5034810416" description="Carboxypeptidase" evidence="6">
    <location>
        <begin position="21"/>
        <end position="478"/>
    </location>
</feature>
<comment type="similarity">
    <text evidence="1 6">Belongs to the peptidase S10 family.</text>
</comment>
<organism evidence="7 8">
    <name type="scientific">Petromyces alliaceus</name>
    <name type="common">Aspergillus alliaceus</name>
    <dbReference type="NCBI Taxonomy" id="209559"/>
    <lineage>
        <taxon>Eukaryota</taxon>
        <taxon>Fungi</taxon>
        <taxon>Dikarya</taxon>
        <taxon>Ascomycota</taxon>
        <taxon>Pezizomycotina</taxon>
        <taxon>Eurotiomycetes</taxon>
        <taxon>Eurotiomycetidae</taxon>
        <taxon>Eurotiales</taxon>
        <taxon>Aspergillaceae</taxon>
        <taxon>Aspergillus</taxon>
        <taxon>Aspergillus subgen. Circumdati</taxon>
    </lineage>
</organism>
<evidence type="ECO:0000256" key="6">
    <source>
        <dbReference type="RuleBase" id="RU361156"/>
    </source>
</evidence>
<sequence length="478" mass="52521">MWFPSTTWLLPLALAGCVQALPKGAKIGTTASHVRKDGITYNVFEHAATGVRVEYVNNSGICETTKGVNQYSGYLSVGENMNMFFWFFESRNNPEKAPLSTWFNGGPGCSSLIGLFQENGPCHFANGEQTPSLNEHSWNNFANMLYIDQPIGVGFSYGDNDVDSTGTAAPYVWKLIQAFYDHFPQYESRDFGLFTESYGGHYGPGFASYILEQNKAIEDGSVKGEKINLVALGINNGMYDLELQEKAYITFAYNNTYKQLIDESQNDKLLNFYESKCLPAVQQCQKSKTDQDCQNASSVCGDGIENAIINSGVDFDVYDVRAPSNDPNPPSTFLDYLTKSEVKKAIGARSDFQQCANLPGAKFGRTGDIARSTLPQLSEVVKAGVNVLVWAGTADWICNVDGSIAVANAVDFSGHDEFKGKALGAYKVNGKETGQYKSVDNFHLLTVYDAGHEVPYYQPETALQAFTQILQKKPLSST</sequence>
<comment type="caution">
    <text evidence="7">The sequence shown here is derived from an EMBL/GenBank/DDBJ whole genome shotgun (WGS) entry which is preliminary data.</text>
</comment>
<dbReference type="Proteomes" id="UP000541154">
    <property type="component" value="Unassembled WGS sequence"/>
</dbReference>
<dbReference type="InterPro" id="IPR018202">
    <property type="entry name" value="Ser_caboxypep_ser_AS"/>
</dbReference>
<reference evidence="7 8" key="1">
    <citation type="submission" date="2019-04" db="EMBL/GenBank/DDBJ databases">
        <title>Aspergillus burnettii sp. nov., novel species from soil in southeast Queensland.</title>
        <authorList>
            <person name="Gilchrist C.L.M."/>
            <person name="Pitt J.I."/>
            <person name="Lange L."/>
            <person name="Lacey H.J."/>
            <person name="Vuong D."/>
            <person name="Midgley D.J."/>
            <person name="Greenfield P."/>
            <person name="Bradbury M."/>
            <person name="Lacey E."/>
            <person name="Busk P.K."/>
            <person name="Pilgaard B."/>
            <person name="Chooi Y.H."/>
            <person name="Piggott A.M."/>
        </authorList>
    </citation>
    <scope>NUCLEOTIDE SEQUENCE [LARGE SCALE GENOMIC DNA]</scope>
    <source>
        <strain evidence="7 8">FRR 5400</strain>
    </source>
</reference>
<keyword evidence="4 6" id="KW-0378">Hydrolase</keyword>
<dbReference type="GO" id="GO:0006508">
    <property type="term" value="P:proteolysis"/>
    <property type="evidence" value="ECO:0007669"/>
    <property type="project" value="UniProtKB-KW"/>
</dbReference>
<feature type="signal peptide" evidence="6">
    <location>
        <begin position="1"/>
        <end position="20"/>
    </location>
</feature>
<dbReference type="PANTHER" id="PTHR11802:SF453">
    <property type="entry name" value="S1, PUTATIVE-RELATED"/>
    <property type="match status" value="1"/>
</dbReference>
<evidence type="ECO:0000256" key="1">
    <source>
        <dbReference type="ARBA" id="ARBA00009431"/>
    </source>
</evidence>
<name>A0A8H6A6M1_PETAA</name>
<evidence type="ECO:0000256" key="2">
    <source>
        <dbReference type="ARBA" id="ARBA00022645"/>
    </source>
</evidence>
<dbReference type="Gene3D" id="3.40.50.1820">
    <property type="entry name" value="alpha/beta hydrolase"/>
    <property type="match status" value="1"/>
</dbReference>
<dbReference type="GO" id="GO:0000324">
    <property type="term" value="C:fungal-type vacuole"/>
    <property type="evidence" value="ECO:0007669"/>
    <property type="project" value="TreeGrafter"/>
</dbReference>
<keyword evidence="2 6" id="KW-0121">Carboxypeptidase</keyword>
<dbReference type="EMBL" id="SPNV01000092">
    <property type="protein sequence ID" value="KAF5861717.1"/>
    <property type="molecule type" value="Genomic_DNA"/>
</dbReference>
<dbReference type="PANTHER" id="PTHR11802">
    <property type="entry name" value="SERINE PROTEASE FAMILY S10 SERINE CARBOXYPEPTIDASE"/>
    <property type="match status" value="1"/>
</dbReference>
<proteinExistence type="inferred from homology"/>
<keyword evidence="8" id="KW-1185">Reference proteome</keyword>
<evidence type="ECO:0000256" key="4">
    <source>
        <dbReference type="ARBA" id="ARBA00022801"/>
    </source>
</evidence>
<dbReference type="EC" id="3.4.16.-" evidence="6"/>
<dbReference type="InterPro" id="IPR001563">
    <property type="entry name" value="Peptidase_S10"/>
</dbReference>
<dbReference type="Pfam" id="PF00450">
    <property type="entry name" value="Peptidase_S10"/>
    <property type="match status" value="1"/>
</dbReference>
<gene>
    <name evidence="7" type="ORF">ETB97_012669</name>
</gene>
<dbReference type="SUPFAM" id="SSF53474">
    <property type="entry name" value="alpha/beta-Hydrolases"/>
    <property type="match status" value="1"/>
</dbReference>
<dbReference type="Gene3D" id="1.10.287.410">
    <property type="match status" value="1"/>
</dbReference>
<evidence type="ECO:0000256" key="5">
    <source>
        <dbReference type="ARBA" id="ARBA00023180"/>
    </source>
</evidence>
<evidence type="ECO:0000256" key="3">
    <source>
        <dbReference type="ARBA" id="ARBA00022670"/>
    </source>
</evidence>
<evidence type="ECO:0000313" key="8">
    <source>
        <dbReference type="Proteomes" id="UP000541154"/>
    </source>
</evidence>
<dbReference type="InterPro" id="IPR033124">
    <property type="entry name" value="Ser_caboxypep_his_AS"/>
</dbReference>
<keyword evidence="6" id="KW-0732">Signal</keyword>
<protein>
    <recommendedName>
        <fullName evidence="6">Carboxypeptidase</fullName>
        <ecNumber evidence="6">3.4.16.-</ecNumber>
    </recommendedName>
</protein>
<evidence type="ECO:0000313" key="7">
    <source>
        <dbReference type="EMBL" id="KAF5861717.1"/>
    </source>
</evidence>
<dbReference type="InterPro" id="IPR029058">
    <property type="entry name" value="AB_hydrolase_fold"/>
</dbReference>
<dbReference type="PRINTS" id="PR00724">
    <property type="entry name" value="CRBOXYPTASEC"/>
</dbReference>
<keyword evidence="5" id="KW-0325">Glycoprotein</keyword>
<accession>A0A8H6A6M1</accession>